<dbReference type="AlphaFoldDB" id="A0A7W9W8E0"/>
<keyword evidence="2 4" id="KW-0378">Hydrolase</keyword>
<evidence type="ECO:0000256" key="4">
    <source>
        <dbReference type="RuleBase" id="RU361187"/>
    </source>
</evidence>
<evidence type="ECO:0000256" key="1">
    <source>
        <dbReference type="ARBA" id="ARBA00009865"/>
    </source>
</evidence>
<reference evidence="5 6" key="1">
    <citation type="submission" date="2020-08" db="EMBL/GenBank/DDBJ databases">
        <title>Genomic Encyclopedia of Type Strains, Phase IV (KMG-IV): sequencing the most valuable type-strain genomes for metagenomic binning, comparative biology and taxonomic classification.</title>
        <authorList>
            <person name="Goeker M."/>
        </authorList>
    </citation>
    <scope>NUCLEOTIDE SEQUENCE [LARGE SCALE GENOMIC DNA]</scope>
    <source>
        <strain evidence="5 6">DSM 23562</strain>
    </source>
</reference>
<dbReference type="InterPro" id="IPR006710">
    <property type="entry name" value="Glyco_hydro_43"/>
</dbReference>
<dbReference type="GO" id="GO:0005975">
    <property type="term" value="P:carbohydrate metabolic process"/>
    <property type="evidence" value="ECO:0007669"/>
    <property type="project" value="InterPro"/>
</dbReference>
<evidence type="ECO:0000256" key="3">
    <source>
        <dbReference type="ARBA" id="ARBA00023295"/>
    </source>
</evidence>
<dbReference type="EMBL" id="JACHGW010000003">
    <property type="protein sequence ID" value="MBB6051497.1"/>
    <property type="molecule type" value="Genomic_DNA"/>
</dbReference>
<name>A0A7W9W8E0_ARMRO</name>
<evidence type="ECO:0000313" key="5">
    <source>
        <dbReference type="EMBL" id="MBB6051497.1"/>
    </source>
</evidence>
<keyword evidence="3 4" id="KW-0326">Glycosidase</keyword>
<comment type="similarity">
    <text evidence="1 4">Belongs to the glycosyl hydrolase 43 family.</text>
</comment>
<sequence>MDTPEMYYGDTSRLGRPFAKDPSVISFKGKYWLYYSMPPFDPKLAPPDAPKGWGIGIATSTDLTHWTKVGEVLGQPGTVEESGICAPGARVLDGKVHLFYQTYGMGPKDAICHAVSSDGLHFDHDPTNPVFRPNGAWNCGRAIDAEVFPFKGKLYLYYATRDPAFKIQQLGVAVADLKSDFGRAAWTNLSTDGPMLAPELPWERDCLEAATLCQRGKTLFLFYAGAYNNAPQQIGVASSTDGVHWKRLSDQPLLANGKPGEWNASESGHPGIYDEEGKTVLFFQGNNDKGKTWFLSQRRLRWTRKNLPELVE</sequence>
<dbReference type="InterPro" id="IPR023296">
    <property type="entry name" value="Glyco_hydro_beta-prop_sf"/>
</dbReference>
<proteinExistence type="inferred from homology"/>
<dbReference type="PANTHER" id="PTHR35279:SF1">
    <property type="entry name" value="ARABINANASE_LEVANSUCRASE_INVERTASE"/>
    <property type="match status" value="1"/>
</dbReference>
<accession>A0A7W9W8E0</accession>
<dbReference type="Gene3D" id="2.115.10.20">
    <property type="entry name" value="Glycosyl hydrolase domain, family 43"/>
    <property type="match status" value="2"/>
</dbReference>
<dbReference type="GO" id="GO:0004553">
    <property type="term" value="F:hydrolase activity, hydrolyzing O-glycosyl compounds"/>
    <property type="evidence" value="ECO:0007669"/>
    <property type="project" value="InterPro"/>
</dbReference>
<dbReference type="PANTHER" id="PTHR35279">
    <property type="match status" value="1"/>
</dbReference>
<keyword evidence="6" id="KW-1185">Reference proteome</keyword>
<gene>
    <name evidence="5" type="ORF">HNQ39_003307</name>
</gene>
<evidence type="ECO:0000313" key="6">
    <source>
        <dbReference type="Proteomes" id="UP000520814"/>
    </source>
</evidence>
<protein>
    <submittedName>
        <fullName evidence="5">Putative GH43/DUF377 family glycosyl hydrolase</fullName>
    </submittedName>
</protein>
<organism evidence="5 6">
    <name type="scientific">Armatimonas rosea</name>
    <dbReference type="NCBI Taxonomy" id="685828"/>
    <lineage>
        <taxon>Bacteria</taxon>
        <taxon>Bacillati</taxon>
        <taxon>Armatimonadota</taxon>
        <taxon>Armatimonadia</taxon>
        <taxon>Armatimonadales</taxon>
        <taxon>Armatimonadaceae</taxon>
        <taxon>Armatimonas</taxon>
    </lineage>
</organism>
<dbReference type="Proteomes" id="UP000520814">
    <property type="component" value="Unassembled WGS sequence"/>
</dbReference>
<evidence type="ECO:0000256" key="2">
    <source>
        <dbReference type="ARBA" id="ARBA00022801"/>
    </source>
</evidence>
<dbReference type="RefSeq" id="WP_221290057.1">
    <property type="nucleotide sequence ID" value="NZ_JACHGW010000003.1"/>
</dbReference>
<comment type="caution">
    <text evidence="5">The sequence shown here is derived from an EMBL/GenBank/DDBJ whole genome shotgun (WGS) entry which is preliminary data.</text>
</comment>
<dbReference type="Pfam" id="PF04616">
    <property type="entry name" value="Glyco_hydro_43"/>
    <property type="match status" value="1"/>
</dbReference>
<dbReference type="SUPFAM" id="SSF75005">
    <property type="entry name" value="Arabinanase/levansucrase/invertase"/>
    <property type="match status" value="1"/>
</dbReference>